<feature type="region of interest" description="Disordered" evidence="1">
    <location>
        <begin position="1"/>
        <end position="20"/>
    </location>
</feature>
<evidence type="ECO:0000313" key="2">
    <source>
        <dbReference type="EMBL" id="KAF5822868.1"/>
    </source>
</evidence>
<gene>
    <name evidence="2" type="ORF">HanXRQr2_Chr01g0031921</name>
</gene>
<feature type="compositionally biased region" description="Basic and acidic residues" evidence="1">
    <location>
        <begin position="1"/>
        <end position="13"/>
    </location>
</feature>
<dbReference type="Gramene" id="mRNA:HanXRQr2_Chr01g0031921">
    <property type="protein sequence ID" value="mRNA:HanXRQr2_Chr01g0031921"/>
    <property type="gene ID" value="HanXRQr2_Chr01g0031921"/>
</dbReference>
<protein>
    <submittedName>
        <fullName evidence="2">Uncharacterized protein</fullName>
    </submittedName>
</protein>
<keyword evidence="3" id="KW-1185">Reference proteome</keyword>
<reference evidence="2" key="1">
    <citation type="journal article" date="2017" name="Nature">
        <title>The sunflower genome provides insights into oil metabolism, flowering and Asterid evolution.</title>
        <authorList>
            <person name="Badouin H."/>
            <person name="Gouzy J."/>
            <person name="Grassa C.J."/>
            <person name="Murat F."/>
            <person name="Staton S.E."/>
            <person name="Cottret L."/>
            <person name="Lelandais-Briere C."/>
            <person name="Owens G.L."/>
            <person name="Carrere S."/>
            <person name="Mayjonade B."/>
            <person name="Legrand L."/>
            <person name="Gill N."/>
            <person name="Kane N.C."/>
            <person name="Bowers J.E."/>
            <person name="Hubner S."/>
            <person name="Bellec A."/>
            <person name="Berard A."/>
            <person name="Berges H."/>
            <person name="Blanchet N."/>
            <person name="Boniface M.C."/>
            <person name="Brunel D."/>
            <person name="Catrice O."/>
            <person name="Chaidir N."/>
            <person name="Claudel C."/>
            <person name="Donnadieu C."/>
            <person name="Faraut T."/>
            <person name="Fievet G."/>
            <person name="Helmstetter N."/>
            <person name="King M."/>
            <person name="Knapp S.J."/>
            <person name="Lai Z."/>
            <person name="Le Paslier M.C."/>
            <person name="Lippi Y."/>
            <person name="Lorenzon L."/>
            <person name="Mandel J.R."/>
            <person name="Marage G."/>
            <person name="Marchand G."/>
            <person name="Marquand E."/>
            <person name="Bret-Mestries E."/>
            <person name="Morien E."/>
            <person name="Nambeesan S."/>
            <person name="Nguyen T."/>
            <person name="Pegot-Espagnet P."/>
            <person name="Pouilly N."/>
            <person name="Raftis F."/>
            <person name="Sallet E."/>
            <person name="Schiex T."/>
            <person name="Thomas J."/>
            <person name="Vandecasteele C."/>
            <person name="Vares D."/>
            <person name="Vear F."/>
            <person name="Vautrin S."/>
            <person name="Crespi M."/>
            <person name="Mangin B."/>
            <person name="Burke J.M."/>
            <person name="Salse J."/>
            <person name="Munos S."/>
            <person name="Vincourt P."/>
            <person name="Rieseberg L.H."/>
            <person name="Langlade N.B."/>
        </authorList>
    </citation>
    <scope>NUCLEOTIDE SEQUENCE</scope>
    <source>
        <tissue evidence="2">Leaves</tissue>
    </source>
</reference>
<dbReference type="EMBL" id="MNCJ02000316">
    <property type="protein sequence ID" value="KAF5822868.1"/>
    <property type="molecule type" value="Genomic_DNA"/>
</dbReference>
<comment type="caution">
    <text evidence="2">The sequence shown here is derived from an EMBL/GenBank/DDBJ whole genome shotgun (WGS) entry which is preliminary data.</text>
</comment>
<sequence length="172" mass="19149">MGERTTKRERIEDTLAAPPPPTSHQFVVYYLQRKSEGPREAVLVSCRNANRCGELAGTNLCFLVGDKSAYKPFNKGAVICRRGSFEVCRVGYVGGLLGDITGSLDAKKSMGDITESLDAKKALTGALKIHKKYLKKAEYYIFNNCSFIHVRSGKMGWLGRWILCGPKQAWLR</sequence>
<name>A0A9K3JW85_HELAN</name>
<dbReference type="Proteomes" id="UP000215914">
    <property type="component" value="Unassembled WGS sequence"/>
</dbReference>
<evidence type="ECO:0000256" key="1">
    <source>
        <dbReference type="SAM" id="MobiDB-lite"/>
    </source>
</evidence>
<dbReference type="AlphaFoldDB" id="A0A9K3JW85"/>
<accession>A0A9K3JW85</accession>
<reference evidence="2" key="2">
    <citation type="submission" date="2020-06" db="EMBL/GenBank/DDBJ databases">
        <title>Helianthus annuus Genome sequencing and assembly Release 2.</title>
        <authorList>
            <person name="Gouzy J."/>
            <person name="Langlade N."/>
            <person name="Munos S."/>
        </authorList>
    </citation>
    <scope>NUCLEOTIDE SEQUENCE</scope>
    <source>
        <tissue evidence="2">Leaves</tissue>
    </source>
</reference>
<evidence type="ECO:0000313" key="3">
    <source>
        <dbReference type="Proteomes" id="UP000215914"/>
    </source>
</evidence>
<proteinExistence type="predicted"/>
<organism evidence="2 3">
    <name type="scientific">Helianthus annuus</name>
    <name type="common">Common sunflower</name>
    <dbReference type="NCBI Taxonomy" id="4232"/>
    <lineage>
        <taxon>Eukaryota</taxon>
        <taxon>Viridiplantae</taxon>
        <taxon>Streptophyta</taxon>
        <taxon>Embryophyta</taxon>
        <taxon>Tracheophyta</taxon>
        <taxon>Spermatophyta</taxon>
        <taxon>Magnoliopsida</taxon>
        <taxon>eudicotyledons</taxon>
        <taxon>Gunneridae</taxon>
        <taxon>Pentapetalae</taxon>
        <taxon>asterids</taxon>
        <taxon>campanulids</taxon>
        <taxon>Asterales</taxon>
        <taxon>Asteraceae</taxon>
        <taxon>Asteroideae</taxon>
        <taxon>Heliantheae alliance</taxon>
        <taxon>Heliantheae</taxon>
        <taxon>Helianthus</taxon>
    </lineage>
</organism>